<reference evidence="4" key="1">
    <citation type="submission" date="2018-09" db="EMBL/GenBank/DDBJ databases">
        <title>Complete Genome Sequencing of Sulfolobus sp. JCM 16834.</title>
        <authorList>
            <person name="Kato S."/>
            <person name="Itoh T."/>
            <person name="Ohkuma M."/>
        </authorList>
    </citation>
    <scope>NUCLEOTIDE SEQUENCE [LARGE SCALE GENOMIC DNA]</scope>
    <source>
        <strain evidence="4">IC-007</strain>
    </source>
</reference>
<reference evidence="1 3" key="2">
    <citation type="journal article" date="2020" name="Int. J. Syst. Evol. Microbiol.">
        <title>Sulfuracidifex tepidarius gen. nov., sp. nov. and transfer of Sulfolobus metallicus Huber and Stetter 1992 to the genus Sulfuracidifex as Sulfuracidifex metallicus comb. nov.</title>
        <authorList>
            <person name="Itoh T."/>
            <person name="Miura T."/>
            <person name="Sakai H.D."/>
            <person name="Kato S."/>
            <person name="Ohkuma M."/>
            <person name="Takashina T."/>
        </authorList>
    </citation>
    <scope>NUCLEOTIDE SEQUENCE [LARGE SCALE GENOMIC DNA]</scope>
    <source>
        <strain evidence="1 3">IC-006</strain>
        <strain evidence="2">IC-007</strain>
    </source>
</reference>
<sequence length="40" mass="4573">MLFYLNEIKGIEDVLFNSKPEIVFIKVNLPCHYDGTSLTA</sequence>
<dbReference type="EMBL" id="AP018929">
    <property type="protein sequence ID" value="BBG23368.1"/>
    <property type="molecule type" value="Genomic_DNA"/>
</dbReference>
<organism evidence="1 3">
    <name type="scientific">Sulfuracidifex tepidarius</name>
    <dbReference type="NCBI Taxonomy" id="1294262"/>
    <lineage>
        <taxon>Archaea</taxon>
        <taxon>Thermoproteota</taxon>
        <taxon>Thermoprotei</taxon>
        <taxon>Sulfolobales</taxon>
        <taxon>Sulfolobaceae</taxon>
        <taxon>Sulfuracidifex</taxon>
    </lineage>
</organism>
<evidence type="ECO:0000313" key="2">
    <source>
        <dbReference type="EMBL" id="BBG26120.1"/>
    </source>
</evidence>
<dbReference type="Proteomes" id="UP000325030">
    <property type="component" value="Chromosome"/>
</dbReference>
<dbReference type="EMBL" id="AP018930">
    <property type="protein sequence ID" value="BBG26120.1"/>
    <property type="molecule type" value="Genomic_DNA"/>
</dbReference>
<name>A0A510DTC8_9CREN</name>
<dbReference type="KEGG" id="step:IC006_0652"/>
<proteinExistence type="predicted"/>
<gene>
    <name evidence="1" type="ORF">IC006_0652</name>
    <name evidence="2" type="ORF">IC007_0625</name>
</gene>
<dbReference type="AlphaFoldDB" id="A0A510DTC8"/>
<accession>A0A510DTC8</accession>
<keyword evidence="3" id="KW-1185">Reference proteome</keyword>
<evidence type="ECO:0000313" key="4">
    <source>
        <dbReference type="Proteomes" id="UP000325030"/>
    </source>
</evidence>
<dbReference type="Proteomes" id="UP000322983">
    <property type="component" value="Chromosome"/>
</dbReference>
<evidence type="ECO:0000313" key="1">
    <source>
        <dbReference type="EMBL" id="BBG23368.1"/>
    </source>
</evidence>
<accession>A0A510E1V3</accession>
<evidence type="ECO:0000313" key="3">
    <source>
        <dbReference type="Proteomes" id="UP000322983"/>
    </source>
</evidence>
<protein>
    <submittedName>
        <fullName evidence="1">Uncharacterized protein</fullName>
    </submittedName>
</protein>